<protein>
    <recommendedName>
        <fullName evidence="1">Peptidase C39-like domain-containing protein</fullName>
    </recommendedName>
</protein>
<gene>
    <name evidence="2" type="ORF">S01H1_65534</name>
</gene>
<dbReference type="InterPro" id="IPR039564">
    <property type="entry name" value="Peptidase_C39-like"/>
</dbReference>
<dbReference type="AlphaFoldDB" id="X0XMF0"/>
<reference evidence="2" key="1">
    <citation type="journal article" date="2014" name="Front. Microbiol.">
        <title>High frequency of phylogenetically diverse reductive dehalogenase-homologous genes in deep subseafloor sedimentary metagenomes.</title>
        <authorList>
            <person name="Kawai M."/>
            <person name="Futagami T."/>
            <person name="Toyoda A."/>
            <person name="Takaki Y."/>
            <person name="Nishi S."/>
            <person name="Hori S."/>
            <person name="Arai W."/>
            <person name="Tsubouchi T."/>
            <person name="Morono Y."/>
            <person name="Uchiyama I."/>
            <person name="Ito T."/>
            <person name="Fujiyama A."/>
            <person name="Inagaki F."/>
            <person name="Takami H."/>
        </authorList>
    </citation>
    <scope>NUCLEOTIDE SEQUENCE</scope>
    <source>
        <strain evidence="2">Expedition CK06-06</strain>
    </source>
</reference>
<evidence type="ECO:0000313" key="2">
    <source>
        <dbReference type="EMBL" id="GAG37838.1"/>
    </source>
</evidence>
<dbReference type="EMBL" id="BARS01043269">
    <property type="protein sequence ID" value="GAG37838.1"/>
    <property type="molecule type" value="Genomic_DNA"/>
</dbReference>
<feature type="non-terminal residue" evidence="2">
    <location>
        <position position="177"/>
    </location>
</feature>
<dbReference type="Pfam" id="PF13529">
    <property type="entry name" value="Peptidase_C39_2"/>
    <property type="match status" value="1"/>
</dbReference>
<organism evidence="2">
    <name type="scientific">marine sediment metagenome</name>
    <dbReference type="NCBI Taxonomy" id="412755"/>
    <lineage>
        <taxon>unclassified sequences</taxon>
        <taxon>metagenomes</taxon>
        <taxon>ecological metagenomes</taxon>
    </lineage>
</organism>
<comment type="caution">
    <text evidence="2">The sequence shown here is derived from an EMBL/GenBank/DDBJ whole genome shotgun (WGS) entry which is preliminary data.</text>
</comment>
<feature type="domain" description="Peptidase C39-like" evidence="1">
    <location>
        <begin position="8"/>
        <end position="132"/>
    </location>
</feature>
<accession>X0XMF0</accession>
<evidence type="ECO:0000259" key="1">
    <source>
        <dbReference type="Pfam" id="PF13529"/>
    </source>
</evidence>
<dbReference type="PANTHER" id="PTHR37806:SF1">
    <property type="entry name" value="PEPTIDASE C39-LIKE DOMAIN-CONTAINING PROTEIN"/>
    <property type="match status" value="1"/>
</dbReference>
<proteinExistence type="predicted"/>
<sequence>MDWAAYFGVDIDELEFSQRFPLSDNPDKGFVGDAHGSWGQIPPHPYGVHAEPVAVLLRTYGLDAQAVRNFPLDALRSEIASGRPVIVWVTGQVALGTPVPYTASDGSRTIVARYEHTVTVIGYNSLEVRILDGAQVYTRQWSDFERSWAVLGNMAVVMRPSKESAPSHYVHPSKLPL</sequence>
<dbReference type="Gene3D" id="3.90.70.10">
    <property type="entry name" value="Cysteine proteinases"/>
    <property type="match status" value="1"/>
</dbReference>
<dbReference type="PANTHER" id="PTHR37806">
    <property type="entry name" value="LMO0724 PROTEIN"/>
    <property type="match status" value="1"/>
</dbReference>
<name>X0XMF0_9ZZZZ</name>